<gene>
    <name evidence="1" type="ORF">EKI59_03190</name>
</gene>
<evidence type="ECO:0000313" key="2">
    <source>
        <dbReference type="Proteomes" id="UP000336646"/>
    </source>
</evidence>
<organism evidence="1 2">
    <name type="scientific">Corynebacterium sanguinis</name>
    <dbReference type="NCBI Taxonomy" id="2594913"/>
    <lineage>
        <taxon>Bacteria</taxon>
        <taxon>Bacillati</taxon>
        <taxon>Actinomycetota</taxon>
        <taxon>Actinomycetes</taxon>
        <taxon>Mycobacteriales</taxon>
        <taxon>Corynebacteriaceae</taxon>
        <taxon>Corynebacterium</taxon>
    </lineage>
</organism>
<dbReference type="GeneID" id="74902460"/>
<dbReference type="OrthoDB" id="4417510at2"/>
<dbReference type="Proteomes" id="UP000336646">
    <property type="component" value="Unassembled WGS sequence"/>
</dbReference>
<evidence type="ECO:0000313" key="1">
    <source>
        <dbReference type="EMBL" id="TVS29633.1"/>
    </source>
</evidence>
<comment type="caution">
    <text evidence="1">The sequence shown here is derived from an EMBL/GenBank/DDBJ whole genome shotgun (WGS) entry which is preliminary data.</text>
</comment>
<accession>A0A6C1TZJ4</accession>
<evidence type="ECO:0008006" key="3">
    <source>
        <dbReference type="Google" id="ProtNLM"/>
    </source>
</evidence>
<sequence>MTENRATSFLAAFNDIEAFLRDTLNAKKSDGFSWMVNLAAKKGLVSREYAADLKEFAELRNAISHGEYRNFKPIAEPLPETIATIERIRDVLLRPALALSVLGAQQVVTFAPDDDIHSPLTTLRESKISQFPIYDGTKYVGLLTTNAIARWVAADVGADDRLDAKTVAEALHYSESQDQAVFLPRTATAVAVLNALTTPLADGTLPRAAIITEAGRDTQRPLAVATASDIPNLMEA</sequence>
<dbReference type="RefSeq" id="WP_136651185.1">
    <property type="nucleotide sequence ID" value="NZ_CP038157.1"/>
</dbReference>
<name>A0A6C1TZJ4_9CORY</name>
<dbReference type="InterPro" id="IPR046342">
    <property type="entry name" value="CBS_dom_sf"/>
</dbReference>
<proteinExistence type="predicted"/>
<dbReference type="Gene3D" id="3.10.580.10">
    <property type="entry name" value="CBS-domain"/>
    <property type="match status" value="1"/>
</dbReference>
<protein>
    <recommendedName>
        <fullName evidence="3">CBS domain-containing protein</fullName>
    </recommendedName>
</protein>
<reference evidence="1 2" key="1">
    <citation type="submission" date="2018-12" db="EMBL/GenBank/DDBJ databases">
        <title>Corynebacterium sanguinis sp. nov., a clinically-associated and environmental corynebacterium.</title>
        <authorList>
            <person name="Gonzales-Siles L."/>
            <person name="Jaen-Luchoro D."/>
            <person name="Cardew S."/>
            <person name="Inganas E."/>
            <person name="Ohlen M."/>
            <person name="Jensie-Markopolous S."/>
            <person name="Pinyeiro-Iglesias B."/>
            <person name="Molin K."/>
            <person name="Skovbjerg S."/>
            <person name="Svensson-Stadler L."/>
            <person name="Funke G."/>
            <person name="Moore E.R.B."/>
        </authorList>
    </citation>
    <scope>NUCLEOTIDE SEQUENCE [LARGE SCALE GENOMIC DNA]</scope>
    <source>
        <strain evidence="1 2">58734</strain>
    </source>
</reference>
<dbReference type="EMBL" id="RXIR01000004">
    <property type="protein sequence ID" value="TVS29633.1"/>
    <property type="molecule type" value="Genomic_DNA"/>
</dbReference>
<dbReference type="AlphaFoldDB" id="A0A6C1TZJ4"/>
<dbReference type="SUPFAM" id="SSF54631">
    <property type="entry name" value="CBS-domain pair"/>
    <property type="match status" value="1"/>
</dbReference>